<dbReference type="InterPro" id="IPR032474">
    <property type="entry name" value="Argonaute_N"/>
</dbReference>
<organism evidence="5 6">
    <name type="scientific">Cloeon dipterum</name>
    <dbReference type="NCBI Taxonomy" id="197152"/>
    <lineage>
        <taxon>Eukaryota</taxon>
        <taxon>Metazoa</taxon>
        <taxon>Ecdysozoa</taxon>
        <taxon>Arthropoda</taxon>
        <taxon>Hexapoda</taxon>
        <taxon>Insecta</taxon>
        <taxon>Pterygota</taxon>
        <taxon>Palaeoptera</taxon>
        <taxon>Ephemeroptera</taxon>
        <taxon>Pisciforma</taxon>
        <taxon>Baetidae</taxon>
        <taxon>Cloeon</taxon>
    </lineage>
</organism>
<evidence type="ECO:0000259" key="4">
    <source>
        <dbReference type="PROSITE" id="PS50822"/>
    </source>
</evidence>
<dbReference type="SMART" id="SM00949">
    <property type="entry name" value="PAZ"/>
    <property type="match status" value="1"/>
</dbReference>
<dbReference type="Pfam" id="PF16488">
    <property type="entry name" value="ArgoL2"/>
    <property type="match status" value="1"/>
</dbReference>
<protein>
    <recommendedName>
        <fullName evidence="7">Piwi domain-containing protein</fullName>
    </recommendedName>
</protein>
<dbReference type="SUPFAM" id="SSF101690">
    <property type="entry name" value="PAZ domain"/>
    <property type="match status" value="1"/>
</dbReference>
<sequence>MAAEASPTMKRDSDDRYIGYIEGLFRKLEMGGRGRGRGGERGRGRGRGRGQQQRNESQEYPPIGQLRIGDRPGMGPPQPSSTHAAAPPSPRAPQPPTPRASQPPMPTGPPPSQTPTPEGTSSVLAKWQFPARNGKGSCGQKMTVDSNHFRIRVENSALLIIIYDVDMKLYSDKDEGLKECPKKYLKRGILAFGHKVWPERYPAYDGSKLLFSCEPKLINGPVTEDVNVRNDDRFNERGEAETAKLRITVKEVQSVRLTEIGQFFSNKDKAQFPHLAIQAIDVILRNAGMTSLLQVGRSFYHLPSNPTDLGDGLDLWHGVFQSATIGDNMLLLNVDVAHKGFPRAQSVRDLVADLGTNWNRRQRYNPEREYQYGSKYSGKIDGQLRNYLKGLKVEYEIPHLANSKRVYRVNDVVQAPSRQRFYIESPNGQKREVTVAEYFATEKGYKIRYLDWPCLHVGSKDRNIFVPMELCKVMPKQVSIKKLNELQTSSMVRAATTRPKDRKEKIMEAFNSLRLTSDSCLREFDIKVEPQMIQVEGRVIAPPALQYKANYQVKVRDGVWRMDRQQFKTVVKQVQNWAILDLSIAKEGSIRFLKDELVTVGASVGMTFNANPKILLSGELRDANELSKFLQSQVKEGPFDLLVVIIPESIGGKDPHAVVKLVLEMKNKIITQCIELKTLMKVVNKERNSQSIVPNILLKINTKLDGKNHVLHKDSRPSCFDDNVMIMGADVTHPPPDNTSVPSVAAVTASHDKEDVFKFSMQWRLQPPCTEIILDMEDVVLTHLKFFAGKNGGKYPSRIIYYRDGVGDSQFEAVLRAELSAIRRAAMKIGQTYKPRITFLVVQKRHHTRFFPKEGDTMADRNGNVPAGFVVDKTITHPRDMDFYLVSHQSIQGTSRPTKYKMLYDDANMNEDEVEKLTFFLCHLYARCNRSVSYPAPTYYAHHAASRAKEYYMEAKLSIDVNDEKALRLESVKLNDLMSNFTKDHPMFFL</sequence>
<feature type="compositionally biased region" description="Pro residues" evidence="2">
    <location>
        <begin position="87"/>
        <end position="114"/>
    </location>
</feature>
<dbReference type="Pfam" id="PF08699">
    <property type="entry name" value="ArgoL1"/>
    <property type="match status" value="1"/>
</dbReference>
<dbReference type="InterPro" id="IPR012337">
    <property type="entry name" value="RNaseH-like_sf"/>
</dbReference>
<dbReference type="Gene3D" id="3.30.420.10">
    <property type="entry name" value="Ribonuclease H-like superfamily/Ribonuclease H"/>
    <property type="match status" value="1"/>
</dbReference>
<evidence type="ECO:0000256" key="2">
    <source>
        <dbReference type="SAM" id="MobiDB-lite"/>
    </source>
</evidence>
<dbReference type="Pfam" id="PF16487">
    <property type="entry name" value="ArgoMid"/>
    <property type="match status" value="1"/>
</dbReference>
<name>A0A8S1CEH0_9INSE</name>
<dbReference type="GO" id="GO:0003723">
    <property type="term" value="F:RNA binding"/>
    <property type="evidence" value="ECO:0007669"/>
    <property type="project" value="InterPro"/>
</dbReference>
<keyword evidence="6" id="KW-1185">Reference proteome</keyword>
<dbReference type="Gene3D" id="3.40.50.2300">
    <property type="match status" value="1"/>
</dbReference>
<proteinExistence type="inferred from homology"/>
<dbReference type="PROSITE" id="PS50822">
    <property type="entry name" value="PIWI"/>
    <property type="match status" value="1"/>
</dbReference>
<comment type="similarity">
    <text evidence="1">Belongs to the argonaute family.</text>
</comment>
<dbReference type="AlphaFoldDB" id="A0A8S1CEH0"/>
<evidence type="ECO:0000313" key="5">
    <source>
        <dbReference type="EMBL" id="CAB3368695.1"/>
    </source>
</evidence>
<dbReference type="EMBL" id="CADEPI010000039">
    <property type="protein sequence ID" value="CAB3368695.1"/>
    <property type="molecule type" value="Genomic_DNA"/>
</dbReference>
<comment type="caution">
    <text evidence="5">The sequence shown here is derived from an EMBL/GenBank/DDBJ whole genome shotgun (WGS) entry which is preliminary data.</text>
</comment>
<feature type="region of interest" description="Disordered" evidence="2">
    <location>
        <begin position="25"/>
        <end position="122"/>
    </location>
</feature>
<dbReference type="InterPro" id="IPR036085">
    <property type="entry name" value="PAZ_dom_sf"/>
</dbReference>
<dbReference type="InterPro" id="IPR036397">
    <property type="entry name" value="RNaseH_sf"/>
</dbReference>
<dbReference type="GO" id="GO:0034587">
    <property type="term" value="P:piRNA processing"/>
    <property type="evidence" value="ECO:0007669"/>
    <property type="project" value="UniProtKB-ARBA"/>
</dbReference>
<dbReference type="InterPro" id="IPR014811">
    <property type="entry name" value="ArgoL1"/>
</dbReference>
<feature type="domain" description="PAZ" evidence="3">
    <location>
        <begin position="368"/>
        <end position="475"/>
    </location>
</feature>
<dbReference type="PROSITE" id="PS50821">
    <property type="entry name" value="PAZ"/>
    <property type="match status" value="1"/>
</dbReference>
<evidence type="ECO:0008006" key="7">
    <source>
        <dbReference type="Google" id="ProtNLM"/>
    </source>
</evidence>
<dbReference type="Gene3D" id="2.170.260.10">
    <property type="entry name" value="paz domain"/>
    <property type="match status" value="1"/>
</dbReference>
<dbReference type="OrthoDB" id="10252740at2759"/>
<feature type="domain" description="Piwi" evidence="4">
    <location>
        <begin position="641"/>
        <end position="953"/>
    </location>
</feature>
<dbReference type="PANTHER" id="PTHR22891">
    <property type="entry name" value="EUKARYOTIC TRANSLATION INITIATION FACTOR 2C"/>
    <property type="match status" value="1"/>
</dbReference>
<dbReference type="InterPro" id="IPR032472">
    <property type="entry name" value="ArgoL2"/>
</dbReference>
<dbReference type="SUPFAM" id="SSF53098">
    <property type="entry name" value="Ribonuclease H-like"/>
    <property type="match status" value="1"/>
</dbReference>
<dbReference type="InterPro" id="IPR003100">
    <property type="entry name" value="PAZ_dom"/>
</dbReference>
<accession>A0A8S1CEH0</accession>
<evidence type="ECO:0000256" key="1">
    <source>
        <dbReference type="RuleBase" id="RU361178"/>
    </source>
</evidence>
<evidence type="ECO:0000259" key="3">
    <source>
        <dbReference type="PROSITE" id="PS50821"/>
    </source>
</evidence>
<dbReference type="InterPro" id="IPR003165">
    <property type="entry name" value="Piwi"/>
</dbReference>
<dbReference type="Proteomes" id="UP000494165">
    <property type="component" value="Unassembled WGS sequence"/>
</dbReference>
<feature type="compositionally biased region" description="Basic and acidic residues" evidence="2">
    <location>
        <begin position="25"/>
        <end position="43"/>
    </location>
</feature>
<evidence type="ECO:0000313" key="6">
    <source>
        <dbReference type="Proteomes" id="UP000494165"/>
    </source>
</evidence>
<dbReference type="Pfam" id="PF02170">
    <property type="entry name" value="PAZ"/>
    <property type="match status" value="1"/>
</dbReference>
<dbReference type="SMART" id="SM00950">
    <property type="entry name" value="Piwi"/>
    <property type="match status" value="1"/>
</dbReference>
<gene>
    <name evidence="5" type="ORF">CLODIP_2_CD00834</name>
</gene>
<dbReference type="CDD" id="cd02846">
    <property type="entry name" value="PAZ_argonaute_like"/>
    <property type="match status" value="1"/>
</dbReference>
<dbReference type="SMART" id="SM01163">
    <property type="entry name" value="DUF1785"/>
    <property type="match status" value="1"/>
</dbReference>
<dbReference type="CDD" id="cd04657">
    <property type="entry name" value="Piwi_ago-like"/>
    <property type="match status" value="1"/>
</dbReference>
<dbReference type="InterPro" id="IPR045246">
    <property type="entry name" value="Piwi_ago-like"/>
</dbReference>
<reference evidence="5 6" key="1">
    <citation type="submission" date="2020-04" db="EMBL/GenBank/DDBJ databases">
        <authorList>
            <person name="Alioto T."/>
            <person name="Alioto T."/>
            <person name="Gomez Garrido J."/>
        </authorList>
    </citation>
    <scope>NUCLEOTIDE SEQUENCE [LARGE SCALE GENOMIC DNA]</scope>
</reference>
<dbReference type="Pfam" id="PF02171">
    <property type="entry name" value="Piwi"/>
    <property type="match status" value="1"/>
</dbReference>
<dbReference type="InterPro" id="IPR032473">
    <property type="entry name" value="Argonaute_Mid_dom"/>
</dbReference>
<dbReference type="Pfam" id="PF16486">
    <property type="entry name" value="ArgoN"/>
    <property type="match status" value="1"/>
</dbReference>